<proteinExistence type="predicted"/>
<evidence type="ECO:0000313" key="3">
    <source>
        <dbReference type="Proteomes" id="UP000251241"/>
    </source>
</evidence>
<organism evidence="1 3">
    <name type="scientific">Sphingobacterium multivorum</name>
    <dbReference type="NCBI Taxonomy" id="28454"/>
    <lineage>
        <taxon>Bacteria</taxon>
        <taxon>Pseudomonadati</taxon>
        <taxon>Bacteroidota</taxon>
        <taxon>Sphingobacteriia</taxon>
        <taxon>Sphingobacteriales</taxon>
        <taxon>Sphingobacteriaceae</taxon>
        <taxon>Sphingobacterium</taxon>
    </lineage>
</organism>
<sequence>MVKKEKMKKLLEINPLSFYMTNWGFVNNTAPKRTRKTCQSSPKN</sequence>
<dbReference type="AlphaFoldDB" id="A0A2X2JH85"/>
<evidence type="ECO:0000313" key="2">
    <source>
        <dbReference type="EMBL" id="VXD07999.1"/>
    </source>
</evidence>
<protein>
    <submittedName>
        <fullName evidence="1">Uncharacterized protein</fullName>
    </submittedName>
</protein>
<gene>
    <name evidence="1" type="ORF">NCTC11343_05041</name>
    <name evidence="2" type="ORF">SPHINGO8BC_90181</name>
</gene>
<reference evidence="2 4" key="2">
    <citation type="submission" date="2019-10" db="EMBL/GenBank/DDBJ databases">
        <authorList>
            <person name="Karimi E."/>
        </authorList>
    </citation>
    <scope>NUCLEOTIDE SEQUENCE [LARGE SCALE GENOMIC DNA]</scope>
    <source>
        <strain evidence="2">Sphingobacterium sp. 8BC</strain>
    </source>
</reference>
<evidence type="ECO:0000313" key="1">
    <source>
        <dbReference type="EMBL" id="SPZ93104.1"/>
    </source>
</evidence>
<evidence type="ECO:0000313" key="4">
    <source>
        <dbReference type="Proteomes" id="UP000432350"/>
    </source>
</evidence>
<accession>A0A2X2JH85</accession>
<dbReference type="EMBL" id="UAUU01000011">
    <property type="protein sequence ID" value="SPZ93104.1"/>
    <property type="molecule type" value="Genomic_DNA"/>
</dbReference>
<dbReference type="EMBL" id="CABWMV010000028">
    <property type="protein sequence ID" value="VXD07999.1"/>
    <property type="molecule type" value="Genomic_DNA"/>
</dbReference>
<dbReference type="Proteomes" id="UP000251241">
    <property type="component" value="Unassembled WGS sequence"/>
</dbReference>
<name>A0A2X2JH85_SPHMU</name>
<reference evidence="1 3" key="1">
    <citation type="submission" date="2018-06" db="EMBL/GenBank/DDBJ databases">
        <authorList>
            <consortium name="Pathogen Informatics"/>
            <person name="Doyle S."/>
        </authorList>
    </citation>
    <scope>NUCLEOTIDE SEQUENCE [LARGE SCALE GENOMIC DNA]</scope>
    <source>
        <strain evidence="1 3">NCTC11343</strain>
    </source>
</reference>
<accession>A0A654DPX0</accession>
<dbReference type="Proteomes" id="UP000432350">
    <property type="component" value="Unassembled WGS sequence"/>
</dbReference>